<dbReference type="InterPro" id="IPR029063">
    <property type="entry name" value="SAM-dependent_MTases_sf"/>
</dbReference>
<organism evidence="3 4">
    <name type="scientific">Hymenoscyphus fraxineus</name>
    <dbReference type="NCBI Taxonomy" id="746836"/>
    <lineage>
        <taxon>Eukaryota</taxon>
        <taxon>Fungi</taxon>
        <taxon>Dikarya</taxon>
        <taxon>Ascomycota</taxon>
        <taxon>Pezizomycotina</taxon>
        <taxon>Leotiomycetes</taxon>
        <taxon>Helotiales</taxon>
        <taxon>Helotiaceae</taxon>
        <taxon>Hymenoscyphus</taxon>
    </lineage>
</organism>
<comment type="caution">
    <text evidence="3">The sequence shown here is derived from an EMBL/GenBank/DDBJ whole genome shotgun (WGS) entry which is preliminary data.</text>
</comment>
<evidence type="ECO:0000256" key="1">
    <source>
        <dbReference type="SAM" id="MobiDB-lite"/>
    </source>
</evidence>
<name>A0A9N9Q1K0_9HELO</name>
<dbReference type="PANTHER" id="PTHR43591">
    <property type="entry name" value="METHYLTRANSFERASE"/>
    <property type="match status" value="1"/>
</dbReference>
<dbReference type="CDD" id="cd02440">
    <property type="entry name" value="AdoMet_MTases"/>
    <property type="match status" value="1"/>
</dbReference>
<feature type="region of interest" description="Disordered" evidence="1">
    <location>
        <begin position="8"/>
        <end position="169"/>
    </location>
</feature>
<protein>
    <recommendedName>
        <fullName evidence="2">Methyltransferase domain-containing protein</fullName>
    </recommendedName>
</protein>
<dbReference type="SUPFAM" id="SSF53335">
    <property type="entry name" value="S-adenosyl-L-methionine-dependent methyltransferases"/>
    <property type="match status" value="1"/>
</dbReference>
<proteinExistence type="predicted"/>
<evidence type="ECO:0000313" key="4">
    <source>
        <dbReference type="Proteomes" id="UP000696280"/>
    </source>
</evidence>
<feature type="compositionally biased region" description="Low complexity" evidence="1">
    <location>
        <begin position="54"/>
        <end position="67"/>
    </location>
</feature>
<feature type="compositionally biased region" description="Low complexity" evidence="1">
    <location>
        <begin position="78"/>
        <end position="89"/>
    </location>
</feature>
<feature type="compositionally biased region" description="Polar residues" evidence="1">
    <location>
        <begin position="68"/>
        <end position="77"/>
    </location>
</feature>
<dbReference type="OrthoDB" id="2013972at2759"/>
<dbReference type="Gene3D" id="3.40.50.150">
    <property type="entry name" value="Vaccinia Virus protein VP39"/>
    <property type="match status" value="1"/>
</dbReference>
<dbReference type="Proteomes" id="UP000696280">
    <property type="component" value="Unassembled WGS sequence"/>
</dbReference>
<accession>A0A9N9Q1K0</accession>
<evidence type="ECO:0000259" key="2">
    <source>
        <dbReference type="Pfam" id="PF13649"/>
    </source>
</evidence>
<reference evidence="3" key="1">
    <citation type="submission" date="2021-07" db="EMBL/GenBank/DDBJ databases">
        <authorList>
            <person name="Durling M."/>
        </authorList>
    </citation>
    <scope>NUCLEOTIDE SEQUENCE</scope>
</reference>
<dbReference type="PANTHER" id="PTHR43591:SF50">
    <property type="entry name" value="METHYLTRANSFERASE DOMAIN-CONTAINING PROTEIN-RELATED"/>
    <property type="match status" value="1"/>
</dbReference>
<feature type="compositionally biased region" description="Polar residues" evidence="1">
    <location>
        <begin position="23"/>
        <end position="40"/>
    </location>
</feature>
<dbReference type="AlphaFoldDB" id="A0A9N9Q1K0"/>
<feature type="compositionally biased region" description="Polar residues" evidence="1">
    <location>
        <begin position="130"/>
        <end position="145"/>
    </location>
</feature>
<keyword evidence="4" id="KW-1185">Reference proteome</keyword>
<dbReference type="EMBL" id="CAJVRL010000118">
    <property type="protein sequence ID" value="CAG8961852.1"/>
    <property type="molecule type" value="Genomic_DNA"/>
</dbReference>
<feature type="domain" description="Methyltransferase" evidence="2">
    <location>
        <begin position="269"/>
        <end position="370"/>
    </location>
</feature>
<feature type="compositionally biased region" description="Low complexity" evidence="1">
    <location>
        <begin position="146"/>
        <end position="158"/>
    </location>
</feature>
<dbReference type="InterPro" id="IPR041698">
    <property type="entry name" value="Methyltransf_25"/>
</dbReference>
<dbReference type="Pfam" id="PF13649">
    <property type="entry name" value="Methyltransf_25"/>
    <property type="match status" value="1"/>
</dbReference>
<feature type="compositionally biased region" description="Low complexity" evidence="1">
    <location>
        <begin position="96"/>
        <end position="107"/>
    </location>
</feature>
<sequence>MSEAAFFYNFTTQIPDRSKPPSAHTNISVHSQAQPVQHTSVFRKPHRSSKSRSHSNPTSNSNSKSTSDSVEQQPEQLSYSSSHSSYSSSITEQPHTTTTTSITSTTTPYKGARDRMYIPSTPLPDYKHGANQSSKARSQTQALAQGSNRKSSSTGGSSRSKHAISIAESPATFATRSDAVGRSSSISSNTASSGLLTAVTSHDAAPADVLLNNPFVLRNGRRCLRDPAYPLPSDLHEIHRQTLRTMVCCQVFNGPLCSPSFRDHPPKKVLDVGCGTGFWSIMCHRHFSQKGWNDVSFTGLDLAPLALNMESEEDMNWRFVQHDITICPWPFPDAAFDLVFMKDMSFCAPVGGTLQIALMEEFIRVVKPGGTVEVWDGDHVIRLLLPHDVPSETESADEITNEDQAHANSMGVYKLKPQTPLAEPQNQYLLDFNSFVVNALEAKQLTSVPCTYTASMFLQEEELIDVGMRRLAIPLGEVRWEREGVGGTNGKGKEGERRILTPGQAAIRRTALLTLVNFIESMEPLLRAASGKGQDEWDRWGEGFMTDLLGNNGTEFGECLEIGAWWATKKKM</sequence>
<evidence type="ECO:0000313" key="3">
    <source>
        <dbReference type="EMBL" id="CAG8961852.1"/>
    </source>
</evidence>
<feature type="compositionally biased region" description="Basic residues" evidence="1">
    <location>
        <begin position="41"/>
        <end position="53"/>
    </location>
</feature>
<gene>
    <name evidence="3" type="ORF">HYFRA_00014043</name>
</gene>